<dbReference type="EMBL" id="FN668650">
    <property type="protein sequence ID" value="CBK22430.2"/>
    <property type="molecule type" value="Genomic_DNA"/>
</dbReference>
<feature type="region of interest" description="Disordered" evidence="2">
    <location>
        <begin position="1"/>
        <end position="35"/>
    </location>
</feature>
<evidence type="ECO:0000313" key="3">
    <source>
        <dbReference type="EMBL" id="CBK22430.2"/>
    </source>
</evidence>
<protein>
    <submittedName>
        <fullName evidence="3">Uncharacterized protein</fullName>
    </submittedName>
</protein>
<dbReference type="OrthoDB" id="10686831at2759"/>
<dbReference type="Proteomes" id="UP000008312">
    <property type="component" value="Unassembled WGS sequence"/>
</dbReference>
<feature type="compositionally biased region" description="Acidic residues" evidence="2">
    <location>
        <begin position="21"/>
        <end position="31"/>
    </location>
</feature>
<accession>D8M3F7</accession>
<keyword evidence="4" id="KW-1185">Reference proteome</keyword>
<organism evidence="3">
    <name type="scientific">Blastocystis hominis</name>
    <dbReference type="NCBI Taxonomy" id="12968"/>
    <lineage>
        <taxon>Eukaryota</taxon>
        <taxon>Sar</taxon>
        <taxon>Stramenopiles</taxon>
        <taxon>Bigyra</taxon>
        <taxon>Opalozoa</taxon>
        <taxon>Opalinata</taxon>
        <taxon>Blastocystidae</taxon>
        <taxon>Blastocystis</taxon>
    </lineage>
</organism>
<proteinExistence type="predicted"/>
<reference evidence="3" key="1">
    <citation type="submission" date="2010-02" db="EMBL/GenBank/DDBJ databases">
        <title>Sequencing and annotation of the Blastocystis hominis genome.</title>
        <authorList>
            <person name="Wincker P."/>
        </authorList>
    </citation>
    <scope>NUCLEOTIDE SEQUENCE</scope>
    <source>
        <strain evidence="3">Singapore isolate B</strain>
    </source>
</reference>
<name>D8M3F7_BLAHO</name>
<dbReference type="GeneID" id="24922573"/>
<feature type="coiled-coil region" evidence="1">
    <location>
        <begin position="49"/>
        <end position="146"/>
    </location>
</feature>
<evidence type="ECO:0000313" key="4">
    <source>
        <dbReference type="Proteomes" id="UP000008312"/>
    </source>
</evidence>
<dbReference type="AlphaFoldDB" id="D8M3F7"/>
<keyword evidence="1" id="KW-0175">Coiled coil</keyword>
<evidence type="ECO:0000256" key="1">
    <source>
        <dbReference type="SAM" id="Coils"/>
    </source>
</evidence>
<dbReference type="InParanoid" id="D8M3F7"/>
<sequence length="193" mass="22910">MEADDSSSDSSDSHVEYQYETPEDQNIEESEVIVPNEIEQEREVWNEVRESMSKRIVELNEKVRSLEYELQNLTTKLKEEISLKESAEKERSELQMSLESEKRNVECQVEQILRLNEEVISSMEEKRECETRIQELEEEVQKLEDGMDDPKNYYKLEYGKILQEKLSNDELYQLKCQELKELKDVLSSKLECV</sequence>
<dbReference type="RefSeq" id="XP_012896478.1">
    <property type="nucleotide sequence ID" value="XM_013041024.1"/>
</dbReference>
<gene>
    <name evidence="3" type="ORF">GSBLH_T00006449001</name>
</gene>
<evidence type="ECO:0000256" key="2">
    <source>
        <dbReference type="SAM" id="MobiDB-lite"/>
    </source>
</evidence>